<keyword evidence="2" id="KW-0472">Membrane</keyword>
<dbReference type="EMBL" id="JADCKQ010000002">
    <property type="protein sequence ID" value="MBI1492681.1"/>
    <property type="molecule type" value="Genomic_DNA"/>
</dbReference>
<dbReference type="AlphaFoldDB" id="A0A8J7IP95"/>
<evidence type="ECO:0000256" key="2">
    <source>
        <dbReference type="SAM" id="Phobius"/>
    </source>
</evidence>
<feature type="coiled-coil region" evidence="1">
    <location>
        <begin position="101"/>
        <end position="128"/>
    </location>
</feature>
<evidence type="ECO:0000313" key="3">
    <source>
        <dbReference type="EMBL" id="MBI1492681.1"/>
    </source>
</evidence>
<sequence>MCDFLKEIFQAAQQRIRSPFIGSVIFAFIAVNWQALYFLFFADVSVLARITYFNVKTSYGSLYGWPLLIGGIMALVLPFIRVGFVWCVRFANRWLHQLQAGEAILREINELELAVKKTKAEADLAVARAEGQARVQEVEELSRIEAAKRDVEAKVEIKDQQVAERLQEEIQEVRDRPAGIVTQQGRIGPGTDASISPTANSREDQLAESLDALSTLIVFALGRVSHANVNIEALPNSNVFKSILRNNGYLAEGVRLMQEYLHSMEELERKEVLELELVDTRQMHGKRHYTAAKLTVLGYKVFDKISPKLIPPDQVSDADNSE</sequence>
<feature type="transmembrane region" description="Helical" evidence="2">
    <location>
        <begin position="62"/>
        <end position="88"/>
    </location>
</feature>
<keyword evidence="2" id="KW-1133">Transmembrane helix</keyword>
<gene>
    <name evidence="3" type="ORF">H1D41_03420</name>
</gene>
<proteinExistence type="predicted"/>
<keyword evidence="1" id="KW-0175">Coiled coil</keyword>
<comment type="caution">
    <text evidence="3">The sequence shown here is derived from an EMBL/GenBank/DDBJ whole genome shotgun (WGS) entry which is preliminary data.</text>
</comment>
<reference evidence="3" key="1">
    <citation type="submission" date="2020-10" db="EMBL/GenBank/DDBJ databases">
        <title>Paenihalocynthiibacter styelae gen. nov., sp. nov., isolated from stalked sea squirt Styela clava.</title>
        <authorList>
            <person name="Kim Y.-O."/>
            <person name="Yoon J.-H."/>
        </authorList>
    </citation>
    <scope>NUCLEOTIDE SEQUENCE</scope>
    <source>
        <strain evidence="3">MYP1-1</strain>
    </source>
</reference>
<keyword evidence="4" id="KW-1185">Reference proteome</keyword>
<dbReference type="RefSeq" id="WP_228847589.1">
    <property type="nucleotide sequence ID" value="NZ_JADCKQ010000002.1"/>
</dbReference>
<evidence type="ECO:0000313" key="4">
    <source>
        <dbReference type="Proteomes" id="UP000640583"/>
    </source>
</evidence>
<dbReference type="Proteomes" id="UP000640583">
    <property type="component" value="Unassembled WGS sequence"/>
</dbReference>
<protein>
    <submittedName>
        <fullName evidence="3">Uncharacterized protein</fullName>
    </submittedName>
</protein>
<keyword evidence="2" id="KW-0812">Transmembrane</keyword>
<accession>A0A8J7IP95</accession>
<organism evidence="3 4">
    <name type="scientific">Halocynthiibacter styelae</name>
    <dbReference type="NCBI Taxonomy" id="2761955"/>
    <lineage>
        <taxon>Bacteria</taxon>
        <taxon>Pseudomonadati</taxon>
        <taxon>Pseudomonadota</taxon>
        <taxon>Alphaproteobacteria</taxon>
        <taxon>Rhodobacterales</taxon>
        <taxon>Paracoccaceae</taxon>
        <taxon>Halocynthiibacter</taxon>
    </lineage>
</organism>
<name>A0A8J7IP95_9RHOB</name>
<evidence type="ECO:0000256" key="1">
    <source>
        <dbReference type="SAM" id="Coils"/>
    </source>
</evidence>
<feature type="transmembrane region" description="Helical" evidence="2">
    <location>
        <begin position="20"/>
        <end position="42"/>
    </location>
</feature>